<proteinExistence type="predicted"/>
<name>A0A151Z9Q6_TIELA</name>
<sequence length="121" mass="13909">MNSLVKSINSINKLSLINKGGSFRFYSTLEEIKLKTKVPVFKQYDDAQEHIAIGKLKESEHSLALINLEFISIDHLVNLSPEDLSRLVVIPKAERVSTDSRLEKLEQDITQIKEMLKNRRM</sequence>
<dbReference type="OrthoDB" id="17272at2759"/>
<dbReference type="FunCoup" id="A0A151Z9Q6">
    <property type="interactions" value="738"/>
</dbReference>
<reference evidence="1 2" key="1">
    <citation type="submission" date="2015-12" db="EMBL/GenBank/DDBJ databases">
        <title>Dictyostelia acquired genes for synthesis and detection of signals that induce cell-type specialization by lateral gene transfer from prokaryotes.</title>
        <authorList>
            <person name="Gloeckner G."/>
            <person name="Schaap P."/>
        </authorList>
    </citation>
    <scope>NUCLEOTIDE SEQUENCE [LARGE SCALE GENOMIC DNA]</scope>
    <source>
        <strain evidence="1 2">TK</strain>
    </source>
</reference>
<dbReference type="OMA" id="ENEVARY"/>
<evidence type="ECO:0000313" key="2">
    <source>
        <dbReference type="Proteomes" id="UP000076078"/>
    </source>
</evidence>
<comment type="caution">
    <text evidence="1">The sequence shown here is derived from an EMBL/GenBank/DDBJ whole genome shotgun (WGS) entry which is preliminary data.</text>
</comment>
<dbReference type="AlphaFoldDB" id="A0A151Z9Q6"/>
<keyword evidence="2" id="KW-1185">Reference proteome</keyword>
<dbReference type="Proteomes" id="UP000076078">
    <property type="component" value="Unassembled WGS sequence"/>
</dbReference>
<dbReference type="EMBL" id="LODT01000037">
    <property type="protein sequence ID" value="KYQ90679.1"/>
    <property type="molecule type" value="Genomic_DNA"/>
</dbReference>
<dbReference type="InParanoid" id="A0A151Z9Q6"/>
<protein>
    <submittedName>
        <fullName evidence="1">Uncharacterized protein</fullName>
    </submittedName>
</protein>
<gene>
    <name evidence="1" type="ORF">DLAC_09315</name>
</gene>
<evidence type="ECO:0000313" key="1">
    <source>
        <dbReference type="EMBL" id="KYQ90679.1"/>
    </source>
</evidence>
<accession>A0A151Z9Q6</accession>
<organism evidence="1 2">
    <name type="scientific">Tieghemostelium lacteum</name>
    <name type="common">Slime mold</name>
    <name type="synonym">Dictyostelium lacteum</name>
    <dbReference type="NCBI Taxonomy" id="361077"/>
    <lineage>
        <taxon>Eukaryota</taxon>
        <taxon>Amoebozoa</taxon>
        <taxon>Evosea</taxon>
        <taxon>Eumycetozoa</taxon>
        <taxon>Dictyostelia</taxon>
        <taxon>Dictyosteliales</taxon>
        <taxon>Raperosteliaceae</taxon>
        <taxon>Tieghemostelium</taxon>
    </lineage>
</organism>